<keyword evidence="1" id="KW-0812">Transmembrane</keyword>
<dbReference type="EMBL" id="AP023423">
    <property type="protein sequence ID" value="BCK87259.1"/>
    <property type="molecule type" value="Genomic_DNA"/>
</dbReference>
<organism evidence="2 3">
    <name type="scientific">Sideroxyarcus emersonii</name>
    <dbReference type="NCBI Taxonomy" id="2764705"/>
    <lineage>
        <taxon>Bacteria</taxon>
        <taxon>Pseudomonadati</taxon>
        <taxon>Pseudomonadota</taxon>
        <taxon>Betaproteobacteria</taxon>
        <taxon>Nitrosomonadales</taxon>
        <taxon>Gallionellaceae</taxon>
        <taxon>Sideroxyarcus</taxon>
    </lineage>
</organism>
<reference evidence="2 3" key="1">
    <citation type="journal article" date="2022" name="Int. J. Syst. Evol. Microbiol.">
        <title>&lt;i&gt;Sideroxyarcus emersonii&lt;/i&gt; gen. nov. sp. nov., a neutrophilic, microaerobic iron- and thiosulfate-oxidizing bacterium isolated from iron-rich wetland sediment.</title>
        <authorList>
            <person name="Kato S."/>
            <person name="Itoh T."/>
            <person name="Iino T."/>
            <person name="Ohkuma M."/>
        </authorList>
    </citation>
    <scope>NUCLEOTIDE SEQUENCE [LARGE SCALE GENOMIC DNA]</scope>
    <source>
        <strain evidence="2 3">MIZ01</strain>
    </source>
</reference>
<keyword evidence="1" id="KW-1133">Transmembrane helix</keyword>
<dbReference type="RefSeq" id="WP_269807826.1">
    <property type="nucleotide sequence ID" value="NZ_AP023423.1"/>
</dbReference>
<keyword evidence="3" id="KW-1185">Reference proteome</keyword>
<accession>A0AAN1X9M2</accession>
<dbReference type="KEGG" id="seme:MIZ01_1031"/>
<sequence>MPDNLNEELYTQHKKQSEKSLKKLIVVLATLFLLIVIASFFV</sequence>
<evidence type="ECO:0000256" key="1">
    <source>
        <dbReference type="SAM" id="Phobius"/>
    </source>
</evidence>
<name>A0AAN1X9M2_9PROT</name>
<dbReference type="AlphaFoldDB" id="A0AAN1X9M2"/>
<feature type="transmembrane region" description="Helical" evidence="1">
    <location>
        <begin position="24"/>
        <end position="41"/>
    </location>
</feature>
<evidence type="ECO:0000313" key="2">
    <source>
        <dbReference type="EMBL" id="BCK87259.1"/>
    </source>
</evidence>
<gene>
    <name evidence="2" type="ORF">MIZ01_1031</name>
</gene>
<proteinExistence type="predicted"/>
<dbReference type="Proteomes" id="UP001320326">
    <property type="component" value="Chromosome"/>
</dbReference>
<keyword evidence="1" id="KW-0472">Membrane</keyword>
<evidence type="ECO:0000313" key="3">
    <source>
        <dbReference type="Proteomes" id="UP001320326"/>
    </source>
</evidence>
<protein>
    <submittedName>
        <fullName evidence="2">Uncharacterized protein</fullName>
    </submittedName>
</protein>